<gene>
    <name evidence="1" type="ORF">C435_22179</name>
</gene>
<evidence type="ECO:0000313" key="1">
    <source>
        <dbReference type="EMBL" id="EMA09205.1"/>
    </source>
</evidence>
<dbReference type="AlphaFoldDB" id="M0JNE1"/>
<organism evidence="1 2">
    <name type="scientific">Haloarcula marismortui ATCC 33799</name>
    <dbReference type="NCBI Taxonomy" id="662475"/>
    <lineage>
        <taxon>Archaea</taxon>
        <taxon>Methanobacteriati</taxon>
        <taxon>Methanobacteriota</taxon>
        <taxon>Stenosarchaea group</taxon>
        <taxon>Halobacteria</taxon>
        <taxon>Halobacteriales</taxon>
        <taxon>Haloarculaceae</taxon>
        <taxon>Haloarcula</taxon>
    </lineage>
</organism>
<protein>
    <submittedName>
        <fullName evidence="1">Transcription regulator</fullName>
    </submittedName>
</protein>
<name>M0JNE1_9EURY</name>
<evidence type="ECO:0000313" key="2">
    <source>
        <dbReference type="Proteomes" id="UP000011687"/>
    </source>
</evidence>
<dbReference type="EMBL" id="AOLS01000130">
    <property type="protein sequence ID" value="EMA09205.1"/>
    <property type="molecule type" value="Genomic_DNA"/>
</dbReference>
<keyword evidence="2" id="KW-1185">Reference proteome</keyword>
<comment type="caution">
    <text evidence="1">The sequence shown here is derived from an EMBL/GenBank/DDBJ whole genome shotgun (WGS) entry which is preliminary data.</text>
</comment>
<reference evidence="1 2" key="1">
    <citation type="journal article" date="2014" name="PLoS Genet.">
        <title>Phylogenetically driven sequencing of extremely halophilic archaea reveals strategies for static and dynamic osmo-response.</title>
        <authorList>
            <person name="Becker E.A."/>
            <person name="Seitzer P.M."/>
            <person name="Tritt A."/>
            <person name="Larsen D."/>
            <person name="Krusor M."/>
            <person name="Yao A.I."/>
            <person name="Wu D."/>
            <person name="Madern D."/>
            <person name="Eisen J.A."/>
            <person name="Darling A.E."/>
            <person name="Facciotti M.T."/>
        </authorList>
    </citation>
    <scope>NUCLEOTIDE SEQUENCE [LARGE SCALE GENOMIC DNA]</scope>
    <source>
        <strain evidence="1 2">ATCC 33799</strain>
    </source>
</reference>
<accession>M0JNE1</accession>
<sequence length="35" mass="3896">MATLLDLLVQGECYQFEPATLRRVDTDADEPGGDR</sequence>
<dbReference type="Proteomes" id="UP000011687">
    <property type="component" value="Unassembled WGS sequence"/>
</dbReference>
<proteinExistence type="predicted"/>